<keyword evidence="8" id="KW-1185">Reference proteome</keyword>
<evidence type="ECO:0000313" key="7">
    <source>
        <dbReference type="EMBL" id="KAJ8939374.1"/>
    </source>
</evidence>
<accession>A0AAV8XLK7</accession>
<evidence type="ECO:0000256" key="4">
    <source>
        <dbReference type="ARBA" id="ARBA00022833"/>
    </source>
</evidence>
<dbReference type="PANTHER" id="PTHR24409">
    <property type="entry name" value="ZINC FINGER PROTEIN 142"/>
    <property type="match status" value="1"/>
</dbReference>
<keyword evidence="4" id="KW-0862">Zinc</keyword>
<feature type="domain" description="C2H2-type" evidence="6">
    <location>
        <begin position="501"/>
        <end position="528"/>
    </location>
</feature>
<feature type="domain" description="C2H2-type" evidence="6">
    <location>
        <begin position="350"/>
        <end position="377"/>
    </location>
</feature>
<dbReference type="GO" id="GO:0000977">
    <property type="term" value="F:RNA polymerase II transcription regulatory region sequence-specific DNA binding"/>
    <property type="evidence" value="ECO:0007669"/>
    <property type="project" value="TreeGrafter"/>
</dbReference>
<name>A0AAV8XLK7_9CUCU</name>
<dbReference type="SMART" id="SM00355">
    <property type="entry name" value="ZnF_C2H2"/>
    <property type="match status" value="11"/>
</dbReference>
<keyword evidence="3 5" id="KW-0863">Zinc-finger</keyword>
<gene>
    <name evidence="7" type="ORF">NQ318_012055</name>
</gene>
<evidence type="ECO:0000259" key="6">
    <source>
        <dbReference type="PROSITE" id="PS50157"/>
    </source>
</evidence>
<organism evidence="7 8">
    <name type="scientific">Aromia moschata</name>
    <dbReference type="NCBI Taxonomy" id="1265417"/>
    <lineage>
        <taxon>Eukaryota</taxon>
        <taxon>Metazoa</taxon>
        <taxon>Ecdysozoa</taxon>
        <taxon>Arthropoda</taxon>
        <taxon>Hexapoda</taxon>
        <taxon>Insecta</taxon>
        <taxon>Pterygota</taxon>
        <taxon>Neoptera</taxon>
        <taxon>Endopterygota</taxon>
        <taxon>Coleoptera</taxon>
        <taxon>Polyphaga</taxon>
        <taxon>Cucujiformia</taxon>
        <taxon>Chrysomeloidea</taxon>
        <taxon>Cerambycidae</taxon>
        <taxon>Cerambycinae</taxon>
        <taxon>Callichromatini</taxon>
        <taxon>Aromia</taxon>
    </lineage>
</organism>
<dbReference type="SUPFAM" id="SSF57667">
    <property type="entry name" value="beta-beta-alpha zinc fingers"/>
    <property type="match status" value="4"/>
</dbReference>
<reference evidence="7" key="1">
    <citation type="journal article" date="2023" name="Insect Mol. Biol.">
        <title>Genome sequencing provides insights into the evolution of gene families encoding plant cell wall-degrading enzymes in longhorned beetles.</title>
        <authorList>
            <person name="Shin N.R."/>
            <person name="Okamura Y."/>
            <person name="Kirsch R."/>
            <person name="Pauchet Y."/>
        </authorList>
    </citation>
    <scope>NUCLEOTIDE SEQUENCE</scope>
    <source>
        <strain evidence="7">AMC_N1</strain>
    </source>
</reference>
<dbReference type="PROSITE" id="PS50157">
    <property type="entry name" value="ZINC_FINGER_C2H2_2"/>
    <property type="match status" value="4"/>
</dbReference>
<dbReference type="Proteomes" id="UP001162162">
    <property type="component" value="Unassembled WGS sequence"/>
</dbReference>
<proteinExistence type="predicted"/>
<evidence type="ECO:0000313" key="8">
    <source>
        <dbReference type="Proteomes" id="UP001162162"/>
    </source>
</evidence>
<dbReference type="AlphaFoldDB" id="A0AAV8XLK7"/>
<dbReference type="PANTHER" id="PTHR24409:SF434">
    <property type="entry name" value="FI01124P-RELATED"/>
    <property type="match status" value="1"/>
</dbReference>
<evidence type="ECO:0000256" key="1">
    <source>
        <dbReference type="ARBA" id="ARBA00022723"/>
    </source>
</evidence>
<dbReference type="GO" id="GO:0008270">
    <property type="term" value="F:zinc ion binding"/>
    <property type="evidence" value="ECO:0007669"/>
    <property type="project" value="UniProtKB-KW"/>
</dbReference>
<comment type="caution">
    <text evidence="7">The sequence shown here is derived from an EMBL/GenBank/DDBJ whole genome shotgun (WGS) entry which is preliminary data.</text>
</comment>
<dbReference type="InterPro" id="IPR013087">
    <property type="entry name" value="Znf_C2H2_type"/>
</dbReference>
<feature type="domain" description="C2H2-type" evidence="6">
    <location>
        <begin position="470"/>
        <end position="497"/>
    </location>
</feature>
<evidence type="ECO:0000256" key="3">
    <source>
        <dbReference type="ARBA" id="ARBA00022771"/>
    </source>
</evidence>
<protein>
    <recommendedName>
        <fullName evidence="6">C2H2-type domain-containing protein</fullName>
    </recommendedName>
</protein>
<dbReference type="InterPro" id="IPR012934">
    <property type="entry name" value="Znf_AD"/>
</dbReference>
<dbReference type="GO" id="GO:0005634">
    <property type="term" value="C:nucleus"/>
    <property type="evidence" value="ECO:0007669"/>
    <property type="project" value="InterPro"/>
</dbReference>
<dbReference type="GO" id="GO:0000981">
    <property type="term" value="F:DNA-binding transcription factor activity, RNA polymerase II-specific"/>
    <property type="evidence" value="ECO:0007669"/>
    <property type="project" value="TreeGrafter"/>
</dbReference>
<keyword evidence="1" id="KW-0479">Metal-binding</keyword>
<sequence length="619" mass="71871">MEEIAGKMLDVRLKMASILQFCKKDLSLNEDSIICASCTDNIHRFFEFKSVCLCTEDRIAPLIGTMDSTKVEEIEVLYLKENSDYTIINPDDDICRLCLRKGHCVDLNAINAEFAEDIAAKCIPEVDLTSTHDPKICLPCRTSLESYYLFVTKCLAKQKRITKCSEFNPCLDIKEELDMKMDDDECDGNGRNSVSLTYSNLILPVDSEIKPWVCEAPDTKTTLITFKHDPDQSTSKIKVEDPNCDGLIEDISKVPTSQRYSARDKIAQKYVRRRNLSIHLDASGIKTYHCRLCAFKTKWKGNANQHLLTHQSASKLRMYKCRLCSYKSKWKAGVTTHMLIHKDASKTTMYQCDVCSFKTKWKVALERHMKLHRESPKGAYQCKFCPYNAKTKFYLNRHMLTHRDGADAPTYQCTLCPHKTKRKEALTRHMLLHEDLSGAATLECTLCPYKTKREMYLKRHLLTHQDTTTYECDRCSFKTKWKFALKRHMLNHKGDAEAKAYECECCVYKTKWKSALKRHMLSHTDDSEVRAYECECCPFKTKWKDSLKSHMLNHKDDSEVKAFECDCCPFKTIWKHALKAHILKHKDGSKTKDYECECCPFKTKWKYALQRHMLNHENS</sequence>
<dbReference type="SMART" id="SM00868">
    <property type="entry name" value="zf-AD"/>
    <property type="match status" value="2"/>
</dbReference>
<dbReference type="InterPro" id="IPR036236">
    <property type="entry name" value="Znf_C2H2_sf"/>
</dbReference>
<dbReference type="Gene3D" id="3.30.160.60">
    <property type="entry name" value="Classic Zinc Finger"/>
    <property type="match status" value="5"/>
</dbReference>
<keyword evidence="2" id="KW-0677">Repeat</keyword>
<evidence type="ECO:0000256" key="2">
    <source>
        <dbReference type="ARBA" id="ARBA00022737"/>
    </source>
</evidence>
<evidence type="ECO:0000256" key="5">
    <source>
        <dbReference type="PROSITE-ProRule" id="PRU00042"/>
    </source>
</evidence>
<dbReference type="Pfam" id="PF13909">
    <property type="entry name" value="zf-H2C2_5"/>
    <property type="match status" value="2"/>
</dbReference>
<feature type="domain" description="C2H2-type" evidence="6">
    <location>
        <begin position="411"/>
        <end position="433"/>
    </location>
</feature>
<dbReference type="EMBL" id="JAPWTK010000493">
    <property type="protein sequence ID" value="KAJ8939374.1"/>
    <property type="molecule type" value="Genomic_DNA"/>
</dbReference>